<reference evidence="6" key="1">
    <citation type="submission" date="2017-04" db="EMBL/GenBank/DDBJ databases">
        <authorList>
            <person name="Varghese N."/>
            <person name="Submissions S."/>
        </authorList>
    </citation>
    <scope>NUCLEOTIDE SEQUENCE [LARGE SCALE GENOMIC DNA]</scope>
    <source>
        <strain evidence="6">RKEM611</strain>
    </source>
</reference>
<keyword evidence="1" id="KW-0949">S-adenosyl-L-methionine</keyword>
<dbReference type="InterPro" id="IPR023228">
    <property type="entry name" value="SAM_OH_AdoTrfase_N_sf"/>
</dbReference>
<protein>
    <recommendedName>
        <fullName evidence="7">S-adenosyl-l-methionine hydroxide adenosyltransferase</fullName>
    </recommendedName>
</protein>
<accession>A0A1Y6CJQ9</accession>
<evidence type="ECO:0000256" key="1">
    <source>
        <dbReference type="ARBA" id="ARBA00022691"/>
    </source>
</evidence>
<dbReference type="SUPFAM" id="SSF102522">
    <property type="entry name" value="Bacterial fluorinating enzyme, N-terminal domain"/>
    <property type="match status" value="1"/>
</dbReference>
<dbReference type="AlphaFoldDB" id="A0A1Y6CJQ9"/>
<dbReference type="InterPro" id="IPR046470">
    <property type="entry name" value="SAM_HAT_C"/>
</dbReference>
<dbReference type="InterPro" id="IPR046469">
    <property type="entry name" value="SAM_HAT_N"/>
</dbReference>
<dbReference type="OrthoDB" id="9792195at2"/>
<evidence type="ECO:0000313" key="5">
    <source>
        <dbReference type="EMBL" id="SMF58202.1"/>
    </source>
</evidence>
<evidence type="ECO:0000313" key="6">
    <source>
        <dbReference type="Proteomes" id="UP000192907"/>
    </source>
</evidence>
<dbReference type="Pfam" id="PF20257">
    <property type="entry name" value="SAM_HAT_C"/>
    <property type="match status" value="1"/>
</dbReference>
<dbReference type="Pfam" id="PF01887">
    <property type="entry name" value="SAM_HAT_N"/>
    <property type="match status" value="1"/>
</dbReference>
<name>A0A1Y6CJQ9_9BACT</name>
<evidence type="ECO:0000259" key="3">
    <source>
        <dbReference type="Pfam" id="PF01887"/>
    </source>
</evidence>
<feature type="domain" description="S-adenosyl-l-methionine hydroxide adenosyltransferase N-terminal" evidence="3">
    <location>
        <begin position="5"/>
        <end position="151"/>
    </location>
</feature>
<dbReference type="PANTHER" id="PTHR35092">
    <property type="entry name" value="CHLORINASE MJ1651"/>
    <property type="match status" value="1"/>
</dbReference>
<feature type="domain" description="S-adenosyl-l-methionine hydroxide adenosyltransferase C-terminal" evidence="4">
    <location>
        <begin position="176"/>
        <end position="255"/>
    </location>
</feature>
<evidence type="ECO:0000259" key="4">
    <source>
        <dbReference type="Pfam" id="PF20257"/>
    </source>
</evidence>
<dbReference type="InterPro" id="IPR023227">
    <property type="entry name" value="SAM_OH_AdoTrfase_C_sf"/>
</dbReference>
<sequence>MVRPIYLLTDFGHQDIYVGVMKSVIHQIAPKHPIIDLCHGVPAQSILSGSYQLKAAIPYLPAASVIIVVVDPGVGSQRRAIALELDTGHFLVGPDNGLFSDLADQFGVKGLVNIGESPFNLSQSSHTFHGRDIFAPNGAELARKGRLKDLGPLELKPKLVSQDGVVLRIESRVWRGTVLHIDHFGNVITNIENLAGNLDEGLFSVLGHHFQGARTFSDGRLGDYLLYQGSSGHLEMGANGGNLARDLDIQIGDHLDILLLDS</sequence>
<dbReference type="STRING" id="1513793.SAMN06296036_11977"/>
<dbReference type="EMBL" id="FWZT01000019">
    <property type="protein sequence ID" value="SMF58202.1"/>
    <property type="molecule type" value="Genomic_DNA"/>
</dbReference>
<comment type="similarity">
    <text evidence="2">Belongs to the SAM hydrolase / SAM-dependent halogenase family.</text>
</comment>
<evidence type="ECO:0000256" key="2">
    <source>
        <dbReference type="ARBA" id="ARBA00024035"/>
    </source>
</evidence>
<dbReference type="PIRSF" id="PIRSF006779">
    <property type="entry name" value="UCP006779"/>
    <property type="match status" value="1"/>
</dbReference>
<dbReference type="Gene3D" id="2.40.30.90">
    <property type="entry name" value="Bacterial fluorinating enzyme like"/>
    <property type="match status" value="1"/>
</dbReference>
<keyword evidence="6" id="KW-1185">Reference proteome</keyword>
<dbReference type="RefSeq" id="WP_132322645.1">
    <property type="nucleotide sequence ID" value="NZ_FWZT01000019.1"/>
</dbReference>
<evidence type="ECO:0008006" key="7">
    <source>
        <dbReference type="Google" id="ProtNLM"/>
    </source>
</evidence>
<dbReference type="SUPFAM" id="SSF101852">
    <property type="entry name" value="Bacterial fluorinating enzyme, C-terminal domain"/>
    <property type="match status" value="1"/>
</dbReference>
<dbReference type="Proteomes" id="UP000192907">
    <property type="component" value="Unassembled WGS sequence"/>
</dbReference>
<dbReference type="PANTHER" id="PTHR35092:SF1">
    <property type="entry name" value="CHLORINASE MJ1651"/>
    <property type="match status" value="1"/>
</dbReference>
<dbReference type="InterPro" id="IPR002747">
    <property type="entry name" value="SAM_OH_AdoTrfase"/>
</dbReference>
<dbReference type="Gene3D" id="3.40.50.10790">
    <property type="entry name" value="S-adenosyl-l-methionine hydroxide adenosyltransferase, N-terminal"/>
    <property type="match status" value="1"/>
</dbReference>
<gene>
    <name evidence="5" type="ORF">SAMN06296036_11977</name>
</gene>
<proteinExistence type="inferred from homology"/>
<organism evidence="5 6">
    <name type="scientific">Pseudobacteriovorax antillogorgiicola</name>
    <dbReference type="NCBI Taxonomy" id="1513793"/>
    <lineage>
        <taxon>Bacteria</taxon>
        <taxon>Pseudomonadati</taxon>
        <taxon>Bdellovibrionota</taxon>
        <taxon>Oligoflexia</taxon>
        <taxon>Oligoflexales</taxon>
        <taxon>Pseudobacteriovoracaceae</taxon>
        <taxon>Pseudobacteriovorax</taxon>
    </lineage>
</organism>